<proteinExistence type="predicted"/>
<organism evidence="2 3">
    <name type="scientific">Thalassolituus maritimus</name>
    <dbReference type="NCBI Taxonomy" id="484498"/>
    <lineage>
        <taxon>Bacteria</taxon>
        <taxon>Pseudomonadati</taxon>
        <taxon>Pseudomonadota</taxon>
        <taxon>Gammaproteobacteria</taxon>
        <taxon>Oceanospirillales</taxon>
        <taxon>Oceanospirillaceae</taxon>
        <taxon>Thalassolituus</taxon>
    </lineage>
</organism>
<sequence length="173" mass="18531">MNTCGRTSGLSKLIQLSVMTVSACAANAGPSMQELEQRIGLASIGDDNMQNISAQGINEDSQYLIDLGNNTGPDDEGGLKTLMVLFQTGLPLLNFVGDYEINGVSYDDPDGPRSIVNEDGSISLVLPSNIDEIAYRNMTIGETNTDILGDLYFRNISTVPDSTVTLIPRTPEP</sequence>
<dbReference type="AlphaFoldDB" id="A0A1N7LQM2"/>
<evidence type="ECO:0000313" key="2">
    <source>
        <dbReference type="EMBL" id="SIS76084.1"/>
    </source>
</evidence>
<protein>
    <submittedName>
        <fullName evidence="2">Uncharacterized protein</fullName>
    </submittedName>
</protein>
<keyword evidence="3" id="KW-1185">Reference proteome</keyword>
<name>A0A1N7LQM2_9GAMM</name>
<dbReference type="PROSITE" id="PS51257">
    <property type="entry name" value="PROKAR_LIPOPROTEIN"/>
    <property type="match status" value="1"/>
</dbReference>
<feature type="chain" id="PRO_5012523636" evidence="1">
    <location>
        <begin position="26"/>
        <end position="173"/>
    </location>
</feature>
<reference evidence="3" key="1">
    <citation type="submission" date="2017-01" db="EMBL/GenBank/DDBJ databases">
        <authorList>
            <person name="Varghese N."/>
            <person name="Submissions S."/>
        </authorList>
    </citation>
    <scope>NUCLEOTIDE SEQUENCE [LARGE SCALE GENOMIC DNA]</scope>
    <source>
        <strain evidence="3">DSM 24913</strain>
    </source>
</reference>
<accession>A0A1N7LQM2</accession>
<gene>
    <name evidence="2" type="ORF">SAMN05421686_104159</name>
</gene>
<evidence type="ECO:0000256" key="1">
    <source>
        <dbReference type="SAM" id="SignalP"/>
    </source>
</evidence>
<evidence type="ECO:0000313" key="3">
    <source>
        <dbReference type="Proteomes" id="UP000185639"/>
    </source>
</evidence>
<keyword evidence="1" id="KW-0732">Signal</keyword>
<feature type="signal peptide" evidence="1">
    <location>
        <begin position="1"/>
        <end position="25"/>
    </location>
</feature>
<dbReference type="EMBL" id="FTOH01000004">
    <property type="protein sequence ID" value="SIS76084.1"/>
    <property type="molecule type" value="Genomic_DNA"/>
</dbReference>
<dbReference type="Proteomes" id="UP000185639">
    <property type="component" value="Unassembled WGS sequence"/>
</dbReference>